<reference evidence="18 19" key="1">
    <citation type="submission" date="2021-01" db="EMBL/GenBank/DDBJ databases">
        <title>Genomic Encyclopedia of Type Strains, Phase IV (KMG-IV): sequencing the most valuable type-strain genomes for metagenomic binning, comparative biology and taxonomic classification.</title>
        <authorList>
            <person name="Goeker M."/>
        </authorList>
    </citation>
    <scope>NUCLEOTIDE SEQUENCE [LARGE SCALE GENOMIC DNA]</scope>
    <source>
        <strain evidence="18 19">DSM 27513</strain>
    </source>
</reference>
<dbReference type="InterPro" id="IPR033454">
    <property type="entry name" value="RecG_wedge"/>
</dbReference>
<dbReference type="InterPro" id="IPR001650">
    <property type="entry name" value="Helicase_C-like"/>
</dbReference>
<dbReference type="InterPro" id="IPR012340">
    <property type="entry name" value="NA-bd_OB-fold"/>
</dbReference>
<comment type="function">
    <text evidence="15">Plays a critical role in recombination and DNA repair. Helps process Holliday junction intermediates to mature products by catalyzing branch migration. Has replication fork regression activity, unwinds stalled or blocked replication forks to make a HJ that can be resolved. Has a DNA unwinding activity characteristic of a DNA helicase with 3'-5' polarity.</text>
</comment>
<keyword evidence="10 15" id="KW-0234">DNA repair</keyword>
<evidence type="ECO:0000256" key="10">
    <source>
        <dbReference type="ARBA" id="ARBA00023204"/>
    </source>
</evidence>
<comment type="catalytic activity">
    <reaction evidence="12 15">
        <text>Couples ATP hydrolysis with the unwinding of duplex DNA by translocating in the 3'-5' direction.</text>
        <dbReference type="EC" id="5.6.2.4"/>
    </reaction>
</comment>
<evidence type="ECO:0000256" key="14">
    <source>
        <dbReference type="ARBA" id="ARBA00048988"/>
    </source>
</evidence>
<keyword evidence="7 15" id="KW-0067">ATP-binding</keyword>
<feature type="domain" description="Helicase ATP-binding" evidence="16">
    <location>
        <begin position="267"/>
        <end position="426"/>
    </location>
</feature>
<dbReference type="SUPFAM" id="SSF52540">
    <property type="entry name" value="P-loop containing nucleoside triphosphate hydrolases"/>
    <property type="match status" value="2"/>
</dbReference>
<evidence type="ECO:0000259" key="16">
    <source>
        <dbReference type="PROSITE" id="PS51192"/>
    </source>
</evidence>
<evidence type="ECO:0000256" key="4">
    <source>
        <dbReference type="ARBA" id="ARBA00022763"/>
    </source>
</evidence>
<dbReference type="InterPro" id="IPR004609">
    <property type="entry name" value="ATP-dep_DNA_helicase_RecG"/>
</dbReference>
<evidence type="ECO:0000256" key="8">
    <source>
        <dbReference type="ARBA" id="ARBA00023125"/>
    </source>
</evidence>
<dbReference type="PANTHER" id="PTHR47964">
    <property type="entry name" value="ATP-DEPENDENT DNA HELICASE HOMOLOG RECG, CHLOROPLASTIC"/>
    <property type="match status" value="1"/>
</dbReference>
<sequence length="671" mass="74907">MKLQDPIAALKGFGPKSAEKFTKLGLFTIEDLFLYFPFRYEDFKSKSVFELMDGEKAVVTGTVVTPANVQYYGFKRNRLTFKIKQGEVVIAVSFFNQPYLVDKIELGSEVAVFGKWEATKSALTGMKVLAQVEDDMQPVYHVAQGISQAALVKAIKAAFDTGLLETLEETLPQVLMDKYRLMTRQEAVAAMHFPRDLADYKQALRRVKFEELFYFQMNLQMLKAENKSEVNGLVINYDRQKLENKVSALPFPLTEAQRRSLDEILADMSSGSHMNRLLQGDVGSGKTVIASLAMYAAYTAGLQSALMVPTEILAEQHFQSLSELFPDLNVALLTSGMKAAVKRAAMSGIADGSVDMIVGTHSLIQDAVSYHNLGLVITDEQHRFGVNQRRVFREKGDNPDVLMMTATPIPRTLAITAFGEMDVSIIDQMPAGRKPIITRWVKHQQLDTVLNWIKGELAKDSQVYFISPLIEESEAMDLKNAVALHQELVDYFGETATVALMHGRMKNDEKDAIMQDFKHQKSQILVSTTVIEVGVNVPNATVMVIMDADRFGLSQLHQLRGRVGRGEKQSYAILVANPKNETGKKRMTAMVETTDGFVLAEEDLKMRGSGEIFGTRQSGIPEFKAADLIEDYAILEEARKVAGQIVADPEWKSDSRWAPIIQNLKEKGNFD</sequence>
<dbReference type="PANTHER" id="PTHR47964:SF1">
    <property type="entry name" value="ATP-DEPENDENT DNA HELICASE HOMOLOG RECG, CHLOROPLASTIC"/>
    <property type="match status" value="1"/>
</dbReference>
<dbReference type="NCBIfam" id="NF008165">
    <property type="entry name" value="PRK10917.1-3"/>
    <property type="match status" value="1"/>
</dbReference>
<feature type="domain" description="Helicase C-terminal" evidence="17">
    <location>
        <begin position="445"/>
        <end position="610"/>
    </location>
</feature>
<gene>
    <name evidence="18" type="ORF">JOC31_000147</name>
</gene>
<dbReference type="CDD" id="cd18811">
    <property type="entry name" value="SF2_C_RecG"/>
    <property type="match status" value="1"/>
</dbReference>
<dbReference type="Pfam" id="PF00270">
    <property type="entry name" value="DEAD"/>
    <property type="match status" value="1"/>
</dbReference>
<comment type="caution">
    <text evidence="18">The sequence shown here is derived from an EMBL/GenBank/DDBJ whole genome shotgun (WGS) entry which is preliminary data.</text>
</comment>
<evidence type="ECO:0000256" key="3">
    <source>
        <dbReference type="ARBA" id="ARBA00022741"/>
    </source>
</evidence>
<dbReference type="InterPro" id="IPR045562">
    <property type="entry name" value="RecG_dom3_C"/>
</dbReference>
<keyword evidence="6 15" id="KW-0347">Helicase</keyword>
<keyword evidence="4 15" id="KW-0227">DNA damage</keyword>
<name>A0ABS2PJT3_9STRE</name>
<evidence type="ECO:0000256" key="6">
    <source>
        <dbReference type="ARBA" id="ARBA00022806"/>
    </source>
</evidence>
<dbReference type="InterPro" id="IPR011545">
    <property type="entry name" value="DEAD/DEAH_box_helicase_dom"/>
</dbReference>
<keyword evidence="19" id="KW-1185">Reference proteome</keyword>
<dbReference type="InterPro" id="IPR027417">
    <property type="entry name" value="P-loop_NTPase"/>
</dbReference>
<evidence type="ECO:0000256" key="1">
    <source>
        <dbReference type="ARBA" id="ARBA00007504"/>
    </source>
</evidence>
<dbReference type="NCBIfam" id="TIGR00643">
    <property type="entry name" value="recG"/>
    <property type="match status" value="1"/>
</dbReference>
<proteinExistence type="inferred from homology"/>
<keyword evidence="8" id="KW-0238">DNA-binding</keyword>
<evidence type="ECO:0000313" key="18">
    <source>
        <dbReference type="EMBL" id="MBM7635356.1"/>
    </source>
</evidence>
<dbReference type="RefSeq" id="WP_205016308.1">
    <property type="nucleotide sequence ID" value="NZ_JAFBEI010000002.1"/>
</dbReference>
<dbReference type="CDD" id="cd04488">
    <property type="entry name" value="RecG_wedge_OBF"/>
    <property type="match status" value="1"/>
</dbReference>
<dbReference type="InterPro" id="IPR047112">
    <property type="entry name" value="RecG/Mfd"/>
</dbReference>
<evidence type="ECO:0000256" key="12">
    <source>
        <dbReference type="ARBA" id="ARBA00034617"/>
    </source>
</evidence>
<dbReference type="NCBIfam" id="NF008168">
    <property type="entry name" value="PRK10917.2-2"/>
    <property type="match status" value="1"/>
</dbReference>
<keyword evidence="9 15" id="KW-0233">DNA recombination</keyword>
<evidence type="ECO:0000256" key="2">
    <source>
        <dbReference type="ARBA" id="ARBA00017846"/>
    </source>
</evidence>
<evidence type="ECO:0000256" key="7">
    <source>
        <dbReference type="ARBA" id="ARBA00022840"/>
    </source>
</evidence>
<dbReference type="PROSITE" id="PS51194">
    <property type="entry name" value="HELICASE_CTER"/>
    <property type="match status" value="1"/>
</dbReference>
<dbReference type="Pfam" id="PF17191">
    <property type="entry name" value="RecG_wedge"/>
    <property type="match status" value="1"/>
</dbReference>
<evidence type="ECO:0000259" key="17">
    <source>
        <dbReference type="PROSITE" id="PS51194"/>
    </source>
</evidence>
<dbReference type="Proteomes" id="UP000809081">
    <property type="component" value="Unassembled WGS sequence"/>
</dbReference>
<dbReference type="SUPFAM" id="SSF50249">
    <property type="entry name" value="Nucleic acid-binding proteins"/>
    <property type="match status" value="1"/>
</dbReference>
<dbReference type="GO" id="GO:0016787">
    <property type="term" value="F:hydrolase activity"/>
    <property type="evidence" value="ECO:0007669"/>
    <property type="project" value="UniProtKB-KW"/>
</dbReference>
<dbReference type="SMART" id="SM00487">
    <property type="entry name" value="DEXDc"/>
    <property type="match status" value="1"/>
</dbReference>
<comment type="catalytic activity">
    <reaction evidence="14 15">
        <text>ATP + H2O = ADP + phosphate + H(+)</text>
        <dbReference type="Rhea" id="RHEA:13065"/>
        <dbReference type="ChEBI" id="CHEBI:15377"/>
        <dbReference type="ChEBI" id="CHEBI:15378"/>
        <dbReference type="ChEBI" id="CHEBI:30616"/>
        <dbReference type="ChEBI" id="CHEBI:43474"/>
        <dbReference type="ChEBI" id="CHEBI:456216"/>
        <dbReference type="EC" id="5.6.2.4"/>
    </reaction>
</comment>
<evidence type="ECO:0000256" key="15">
    <source>
        <dbReference type="RuleBase" id="RU363016"/>
    </source>
</evidence>
<evidence type="ECO:0000313" key="19">
    <source>
        <dbReference type="Proteomes" id="UP000809081"/>
    </source>
</evidence>
<dbReference type="EC" id="5.6.2.4" evidence="13 15"/>
<dbReference type="EMBL" id="JAFBEI010000002">
    <property type="protein sequence ID" value="MBM7635356.1"/>
    <property type="molecule type" value="Genomic_DNA"/>
</dbReference>
<evidence type="ECO:0000256" key="5">
    <source>
        <dbReference type="ARBA" id="ARBA00022801"/>
    </source>
</evidence>
<keyword evidence="5 15" id="KW-0378">Hydrolase</keyword>
<keyword evidence="3 15" id="KW-0547">Nucleotide-binding</keyword>
<evidence type="ECO:0000256" key="9">
    <source>
        <dbReference type="ARBA" id="ARBA00023172"/>
    </source>
</evidence>
<organism evidence="18 19">
    <name type="scientific">Streptococcus saliviloxodontae</name>
    <dbReference type="NCBI Taxonomy" id="1349416"/>
    <lineage>
        <taxon>Bacteria</taxon>
        <taxon>Bacillati</taxon>
        <taxon>Bacillota</taxon>
        <taxon>Bacilli</taxon>
        <taxon>Lactobacillales</taxon>
        <taxon>Streptococcaceae</taxon>
        <taxon>Streptococcus</taxon>
    </lineage>
</organism>
<protein>
    <recommendedName>
        <fullName evidence="2 15">ATP-dependent DNA helicase RecG</fullName>
        <ecNumber evidence="13 15">5.6.2.4</ecNumber>
    </recommendedName>
</protein>
<dbReference type="InterPro" id="IPR014001">
    <property type="entry name" value="Helicase_ATP-bd"/>
</dbReference>
<dbReference type="GO" id="GO:0003678">
    <property type="term" value="F:DNA helicase activity"/>
    <property type="evidence" value="ECO:0007669"/>
    <property type="project" value="UniProtKB-EC"/>
</dbReference>
<accession>A0ABS2PJT3</accession>
<dbReference type="Gene3D" id="2.40.50.140">
    <property type="entry name" value="Nucleic acid-binding proteins"/>
    <property type="match status" value="1"/>
</dbReference>
<evidence type="ECO:0000256" key="13">
    <source>
        <dbReference type="ARBA" id="ARBA00034808"/>
    </source>
</evidence>
<keyword evidence="11" id="KW-0413">Isomerase</keyword>
<dbReference type="SMART" id="SM00490">
    <property type="entry name" value="HELICc"/>
    <property type="match status" value="1"/>
</dbReference>
<dbReference type="Pfam" id="PF00271">
    <property type="entry name" value="Helicase_C"/>
    <property type="match status" value="1"/>
</dbReference>
<dbReference type="Pfam" id="PF19833">
    <property type="entry name" value="RecG_dom3_C"/>
    <property type="match status" value="1"/>
</dbReference>
<evidence type="ECO:0000256" key="11">
    <source>
        <dbReference type="ARBA" id="ARBA00023235"/>
    </source>
</evidence>
<dbReference type="CDD" id="cd17992">
    <property type="entry name" value="DEXHc_RecG"/>
    <property type="match status" value="1"/>
</dbReference>
<dbReference type="Gene3D" id="3.40.50.300">
    <property type="entry name" value="P-loop containing nucleotide triphosphate hydrolases"/>
    <property type="match status" value="2"/>
</dbReference>
<comment type="similarity">
    <text evidence="1 15">Belongs to the helicase family. RecG subfamily.</text>
</comment>
<dbReference type="PROSITE" id="PS51192">
    <property type="entry name" value="HELICASE_ATP_BIND_1"/>
    <property type="match status" value="1"/>
</dbReference>